<feature type="active site" description="Charge relay system" evidence="9">
    <location>
        <position position="136"/>
    </location>
</feature>
<proteinExistence type="inferred from homology"/>
<dbReference type="EMBL" id="VKGK01000015">
    <property type="protein sequence ID" value="TRY13880.1"/>
    <property type="molecule type" value="Genomic_DNA"/>
</dbReference>
<accession>A0A553JN93</accession>
<evidence type="ECO:0000256" key="5">
    <source>
        <dbReference type="ARBA" id="ARBA00015719"/>
    </source>
</evidence>
<dbReference type="InterPro" id="IPR005320">
    <property type="entry name" value="Peptidase_S51"/>
</dbReference>
<keyword evidence="10" id="KW-0121">Carboxypeptidase</keyword>
<keyword evidence="6" id="KW-0645">Protease</keyword>
<gene>
    <name evidence="10" type="ORF">FN961_13285</name>
</gene>
<dbReference type="SUPFAM" id="SSF52317">
    <property type="entry name" value="Class I glutamine amidotransferase-like"/>
    <property type="match status" value="1"/>
</dbReference>
<keyword evidence="7 10" id="KW-0378">Hydrolase</keyword>
<evidence type="ECO:0000313" key="11">
    <source>
        <dbReference type="Proteomes" id="UP000318126"/>
    </source>
</evidence>
<comment type="caution">
    <text evidence="10">The sequence shown here is derived from an EMBL/GenBank/DDBJ whole genome shotgun (WGS) entry which is preliminary data.</text>
</comment>
<dbReference type="OrthoDB" id="9799980at2"/>
<evidence type="ECO:0000256" key="6">
    <source>
        <dbReference type="ARBA" id="ARBA00022670"/>
    </source>
</evidence>
<comment type="similarity">
    <text evidence="3">Belongs to the peptidase S51 family.</text>
</comment>
<dbReference type="PANTHER" id="PTHR36175:SF1">
    <property type="entry name" value="CYANOPHYCINASE"/>
    <property type="match status" value="1"/>
</dbReference>
<dbReference type="GO" id="GO:0004180">
    <property type="term" value="F:carboxypeptidase activity"/>
    <property type="evidence" value="ECO:0007669"/>
    <property type="project" value="UniProtKB-KW"/>
</dbReference>
<keyword evidence="11" id="KW-1185">Reference proteome</keyword>
<dbReference type="Gene3D" id="3.40.50.880">
    <property type="match status" value="1"/>
</dbReference>
<evidence type="ECO:0000256" key="1">
    <source>
        <dbReference type="ARBA" id="ARBA00001092"/>
    </source>
</evidence>
<dbReference type="GO" id="GO:0008236">
    <property type="term" value="F:serine-type peptidase activity"/>
    <property type="evidence" value="ECO:0007669"/>
    <property type="project" value="UniProtKB-KW"/>
</dbReference>
<comment type="catalytic activity">
    <reaction evidence="1">
        <text>[L-4-(L-arginin-2-N-yl)aspartate](n) + H2O = [L-4-(L-arginin-2-N-yl)aspartate](n-1) + L-4-(L-arginin-2-N-yl)aspartate</text>
        <dbReference type="Rhea" id="RHEA:12845"/>
        <dbReference type="Rhea" id="RHEA-COMP:13728"/>
        <dbReference type="Rhea" id="RHEA-COMP:13734"/>
        <dbReference type="ChEBI" id="CHEBI:15377"/>
        <dbReference type="ChEBI" id="CHEBI:137986"/>
        <dbReference type="ChEBI" id="CHEBI:137991"/>
        <dbReference type="EC" id="3.4.15.6"/>
    </reaction>
</comment>
<keyword evidence="8" id="KW-0720">Serine protease</keyword>
<evidence type="ECO:0000256" key="3">
    <source>
        <dbReference type="ARBA" id="ARBA00006534"/>
    </source>
</evidence>
<sequence length="273" mass="29079">MCPSPTNHGHSRGYVIPIGGAEEKINNPDILKKFVELCGGKDANIVIIPTASKLEDTGERYEKLFEELGAGYTYSLPITKRTDAKNEDLLQHLEEATGIFITGGNQLRLSTILGGTPVAQTIRRQNAQGTHVAGTSAGAAIISQHMIIGGSTGIVPTEDGVNLAPGLGLNNQLVIDQHFNQRNRLSRLLSAVSYNPFLIGIGLDEDTAAFINADNVFEVVGSGSVTVIDPSDCDHSSMAEARRGDAITIVNLKLHILSAGSHFDINNKVANLD</sequence>
<evidence type="ECO:0000256" key="4">
    <source>
        <dbReference type="ARBA" id="ARBA00013115"/>
    </source>
</evidence>
<dbReference type="NCBIfam" id="TIGR02069">
    <property type="entry name" value="cyanophycinase"/>
    <property type="match status" value="1"/>
</dbReference>
<dbReference type="AlphaFoldDB" id="A0A553JN93"/>
<feature type="active site" description="Charge relay system" evidence="9">
    <location>
        <position position="205"/>
    </location>
</feature>
<dbReference type="PANTHER" id="PTHR36175">
    <property type="entry name" value="CYANOPHYCINASE"/>
    <property type="match status" value="1"/>
</dbReference>
<dbReference type="InterPro" id="IPR029062">
    <property type="entry name" value="Class_I_gatase-like"/>
</dbReference>
<evidence type="ECO:0000256" key="8">
    <source>
        <dbReference type="ARBA" id="ARBA00022825"/>
    </source>
</evidence>
<evidence type="ECO:0000313" key="10">
    <source>
        <dbReference type="EMBL" id="TRY13880.1"/>
    </source>
</evidence>
<dbReference type="PIRSF" id="PIRSF032067">
    <property type="entry name" value="Cyanophycinase"/>
    <property type="match status" value="1"/>
</dbReference>
<dbReference type="Proteomes" id="UP000318126">
    <property type="component" value="Unassembled WGS sequence"/>
</dbReference>
<dbReference type="GO" id="GO:0006508">
    <property type="term" value="P:proteolysis"/>
    <property type="evidence" value="ECO:0007669"/>
    <property type="project" value="UniProtKB-KW"/>
</dbReference>
<feature type="active site" description="Charge relay system" evidence="9">
    <location>
        <position position="178"/>
    </location>
</feature>
<dbReference type="GO" id="GO:0008241">
    <property type="term" value="F:peptidyl-dipeptidase activity"/>
    <property type="evidence" value="ECO:0007669"/>
    <property type="project" value="UniProtKB-EC"/>
</dbReference>
<evidence type="ECO:0000256" key="2">
    <source>
        <dbReference type="ARBA" id="ARBA00002039"/>
    </source>
</evidence>
<organism evidence="10 11">
    <name type="scientific">Shewanella hanedai</name>
    <name type="common">Alteromonas hanedai</name>
    <dbReference type="NCBI Taxonomy" id="25"/>
    <lineage>
        <taxon>Bacteria</taxon>
        <taxon>Pseudomonadati</taxon>
        <taxon>Pseudomonadota</taxon>
        <taxon>Gammaproteobacteria</taxon>
        <taxon>Alteromonadales</taxon>
        <taxon>Shewanellaceae</taxon>
        <taxon>Shewanella</taxon>
    </lineage>
</organism>
<name>A0A553JN93_SHEHA</name>
<dbReference type="CDD" id="cd03145">
    <property type="entry name" value="GAT1_cyanophycinase"/>
    <property type="match status" value="1"/>
</dbReference>
<dbReference type="EC" id="3.4.15.6" evidence="4"/>
<evidence type="ECO:0000256" key="9">
    <source>
        <dbReference type="PIRSR" id="PIRSR032067-1"/>
    </source>
</evidence>
<comment type="function">
    <text evidence="2">Exopeptidase that catalyzes the hydrolytic cleavage of multi-L-arginyl-poly-L-aspartic acid (cyanophycin; a water-insoluble reserve polymer) into aspartate-arginine dipeptides.</text>
</comment>
<dbReference type="RefSeq" id="WP_144040661.1">
    <property type="nucleotide sequence ID" value="NZ_BMPL01000015.1"/>
</dbReference>
<dbReference type="InterPro" id="IPR011811">
    <property type="entry name" value="Peptidase_S51_cyanophycinase"/>
</dbReference>
<protein>
    <recommendedName>
        <fullName evidence="5">Cyanophycinase</fullName>
        <ecNumber evidence="4">3.4.15.6</ecNumber>
    </recommendedName>
</protein>
<dbReference type="Pfam" id="PF03575">
    <property type="entry name" value="Peptidase_S51"/>
    <property type="match status" value="1"/>
</dbReference>
<evidence type="ECO:0000256" key="7">
    <source>
        <dbReference type="ARBA" id="ARBA00022801"/>
    </source>
</evidence>
<reference evidence="11" key="1">
    <citation type="submission" date="2019-07" db="EMBL/GenBank/DDBJ databases">
        <title>Shewanella sp. YLB-08 draft genomic sequence.</title>
        <authorList>
            <person name="Yu L."/>
        </authorList>
    </citation>
    <scope>NUCLEOTIDE SEQUENCE [LARGE SCALE GENOMIC DNA]</scope>
    <source>
        <strain evidence="11">JCM 20706</strain>
    </source>
</reference>